<dbReference type="Gene3D" id="3.50.50.60">
    <property type="entry name" value="FAD/NAD(P)-binding domain"/>
    <property type="match status" value="1"/>
</dbReference>
<dbReference type="Gene3D" id="3.30.9.10">
    <property type="entry name" value="D-Amino Acid Oxidase, subunit A, domain 2"/>
    <property type="match status" value="1"/>
</dbReference>
<dbReference type="AlphaFoldDB" id="A0ABD0YPT1"/>
<evidence type="ECO:0000256" key="5">
    <source>
        <dbReference type="ARBA" id="ARBA00036066"/>
    </source>
</evidence>
<dbReference type="GO" id="GO:0047545">
    <property type="term" value="F:(S)-2-hydroxyglutarate dehydrogenase activity"/>
    <property type="evidence" value="ECO:0007669"/>
    <property type="project" value="UniProtKB-EC"/>
</dbReference>
<dbReference type="Pfam" id="PF01266">
    <property type="entry name" value="DAO"/>
    <property type="match status" value="1"/>
</dbReference>
<accession>A0ABD0YPT1</accession>
<dbReference type="NCBIfam" id="NF008726">
    <property type="entry name" value="PRK11728.1"/>
    <property type="match status" value="1"/>
</dbReference>
<dbReference type="EMBL" id="JBFDAA010000004">
    <property type="protein sequence ID" value="KAL1137988.1"/>
    <property type="molecule type" value="Genomic_DNA"/>
</dbReference>
<dbReference type="SUPFAM" id="SSF51905">
    <property type="entry name" value="FAD/NAD(P)-binding domain"/>
    <property type="match status" value="1"/>
</dbReference>
<evidence type="ECO:0000256" key="2">
    <source>
        <dbReference type="ARBA" id="ARBA00022630"/>
    </source>
</evidence>
<comment type="cofactor">
    <cofactor evidence="1">
        <name>FAD</name>
        <dbReference type="ChEBI" id="CHEBI:57692"/>
    </cofactor>
</comment>
<evidence type="ECO:0000313" key="10">
    <source>
        <dbReference type="EMBL" id="KAL1137988.1"/>
    </source>
</evidence>
<evidence type="ECO:0000256" key="1">
    <source>
        <dbReference type="ARBA" id="ARBA00001974"/>
    </source>
</evidence>
<keyword evidence="3" id="KW-0274">FAD</keyword>
<organism evidence="10 11">
    <name type="scientific">Ranatra chinensis</name>
    <dbReference type="NCBI Taxonomy" id="642074"/>
    <lineage>
        <taxon>Eukaryota</taxon>
        <taxon>Metazoa</taxon>
        <taxon>Ecdysozoa</taxon>
        <taxon>Arthropoda</taxon>
        <taxon>Hexapoda</taxon>
        <taxon>Insecta</taxon>
        <taxon>Pterygota</taxon>
        <taxon>Neoptera</taxon>
        <taxon>Paraneoptera</taxon>
        <taxon>Hemiptera</taxon>
        <taxon>Heteroptera</taxon>
        <taxon>Panheteroptera</taxon>
        <taxon>Nepomorpha</taxon>
        <taxon>Nepidae</taxon>
        <taxon>Ranatrinae</taxon>
        <taxon>Ranatra</taxon>
    </lineage>
</organism>
<evidence type="ECO:0000256" key="6">
    <source>
        <dbReference type="ARBA" id="ARBA00037941"/>
    </source>
</evidence>
<dbReference type="InterPro" id="IPR036188">
    <property type="entry name" value="FAD/NAD-bd_sf"/>
</dbReference>
<protein>
    <recommendedName>
        <fullName evidence="8">L-2-hydroxyglutarate dehydrogenase, mitochondrial</fullName>
        <ecNumber evidence="7">1.1.99.2</ecNumber>
    </recommendedName>
</protein>
<dbReference type="Proteomes" id="UP001558652">
    <property type="component" value="Unassembled WGS sequence"/>
</dbReference>
<evidence type="ECO:0000256" key="8">
    <source>
        <dbReference type="ARBA" id="ARBA00041137"/>
    </source>
</evidence>
<evidence type="ECO:0000256" key="7">
    <source>
        <dbReference type="ARBA" id="ARBA00038878"/>
    </source>
</evidence>
<keyword evidence="2" id="KW-0285">Flavoprotein</keyword>
<evidence type="ECO:0000256" key="3">
    <source>
        <dbReference type="ARBA" id="ARBA00022827"/>
    </source>
</evidence>
<evidence type="ECO:0000313" key="11">
    <source>
        <dbReference type="Proteomes" id="UP001558652"/>
    </source>
</evidence>
<dbReference type="PANTHER" id="PTHR43104">
    <property type="entry name" value="L-2-HYDROXYGLUTARATE DEHYDROGENASE, MITOCHONDRIAL"/>
    <property type="match status" value="1"/>
</dbReference>
<comment type="caution">
    <text evidence="10">The sequence shown here is derived from an EMBL/GenBank/DDBJ whole genome shotgun (WGS) entry which is preliminary data.</text>
</comment>
<sequence length="487" mass="53481">MNLAGKNLGFLLGTLTRVRHLPKRAAAYSGDVFGRRERRGAERTTPLRRTFAAGSPTCPKMCSLGKFDVAVIGGGLVGTATALEILESCPNLSCVLVEKESCLGTHQSSYNPGIIHTALLCTPNTMQAALCCQGLKLAYSYIKCKGIKHCMIGELIVAKNESEVARLECLYERALANGVEGIQMLGCKEMKRIEPNVTGCKAVYSPCTGIVDWGEVTAALGKDFQMKNGKVRTDFNVVGFDVCPDSRHDTPETNMHPATIYSDDNRMISAGFVLCCTGLFADRVSWLSGGQFDPYIVPIRSQYYKLNPKKCHLVNSIIHPVPDMSCPFQRPKIMKRLDGSVWVGPVSNIAMKREGYKLTDWTLQDIEEPFRYSGFRRFLTKNSKSIQDEALKCVSSDRLIAELMDYFPLFCSKDLKKIETGVCAVPIDCQGDVVGEVVMDNGTGAARQRILHCRTIPDPGATNGLALAKLLADIVITEVNKPFDPNN</sequence>
<reference evidence="10 11" key="1">
    <citation type="submission" date="2024-07" db="EMBL/GenBank/DDBJ databases">
        <title>Chromosome-level genome assembly of the water stick insect Ranatra chinensis (Heteroptera: Nepidae).</title>
        <authorList>
            <person name="Liu X."/>
        </authorList>
    </citation>
    <scope>NUCLEOTIDE SEQUENCE [LARGE SCALE GENOMIC DNA]</scope>
    <source>
        <strain evidence="10">Cailab_2021Rc</strain>
        <tissue evidence="10">Muscle</tissue>
    </source>
</reference>
<comment type="similarity">
    <text evidence="6">Belongs to the L2HGDH family.</text>
</comment>
<feature type="domain" description="FAD dependent oxidoreductase" evidence="9">
    <location>
        <begin position="68"/>
        <end position="473"/>
    </location>
</feature>
<dbReference type="PANTHER" id="PTHR43104:SF2">
    <property type="entry name" value="L-2-HYDROXYGLUTARATE DEHYDROGENASE, MITOCHONDRIAL"/>
    <property type="match status" value="1"/>
</dbReference>
<dbReference type="EC" id="1.1.99.2" evidence="7"/>
<keyword evidence="11" id="KW-1185">Reference proteome</keyword>
<dbReference type="InterPro" id="IPR006076">
    <property type="entry name" value="FAD-dep_OxRdtase"/>
</dbReference>
<proteinExistence type="inferred from homology"/>
<name>A0ABD0YPT1_9HEMI</name>
<comment type="catalytic activity">
    <reaction evidence="5">
        <text>(S)-2-hydroxyglutarate + A = 2-oxoglutarate + AH2</text>
        <dbReference type="Rhea" id="RHEA:21252"/>
        <dbReference type="ChEBI" id="CHEBI:13193"/>
        <dbReference type="ChEBI" id="CHEBI:16782"/>
        <dbReference type="ChEBI" id="CHEBI:16810"/>
        <dbReference type="ChEBI" id="CHEBI:17499"/>
        <dbReference type="EC" id="1.1.99.2"/>
    </reaction>
</comment>
<evidence type="ECO:0000256" key="4">
    <source>
        <dbReference type="ARBA" id="ARBA00023002"/>
    </source>
</evidence>
<keyword evidence="4" id="KW-0560">Oxidoreductase</keyword>
<gene>
    <name evidence="10" type="ORF">AAG570_009683</name>
</gene>
<evidence type="ECO:0000259" key="9">
    <source>
        <dbReference type="Pfam" id="PF01266"/>
    </source>
</evidence>